<dbReference type="AlphaFoldDB" id="A0A0J9TH99"/>
<name>A0A0J9TH99_PLAVI</name>
<dbReference type="Gene3D" id="6.10.280.180">
    <property type="entry name" value="Plasmodium RESA, N-terminal helical domain"/>
    <property type="match status" value="1"/>
</dbReference>
<sequence>MKMLSAPRAVFCLFTLLNVVLLNNVSLSNDLALSSSAVSGFPRHLSEVKKNSNNNNSSKNKKTRKLNSDFLADFLFAEYSDNAALLAELSEREYVLFNIPTNEDIDNRGMVALLNGFDKLYAIEHARTLKGLSNTLNDLSTKYRMPDKEIKELWKECKQDIEYEHNKKMDSFKNSYNSFVMSSSKNVSAFRSFYRKYVRAWNKGLQKSEKKWNKIFAQRASKYGVASQKQKA</sequence>
<accession>A0A0J9TH99</accession>
<evidence type="ECO:0000256" key="1">
    <source>
        <dbReference type="SAM" id="SignalP"/>
    </source>
</evidence>
<dbReference type="Proteomes" id="UP000053776">
    <property type="component" value="Unassembled WGS sequence"/>
</dbReference>
<protein>
    <submittedName>
        <fullName evidence="3">RAD protein (Pv-fam-e)</fullName>
    </submittedName>
</protein>
<feature type="domain" description="Plasmodium RESA N-terminal" evidence="2">
    <location>
        <begin position="102"/>
        <end position="212"/>
    </location>
</feature>
<gene>
    <name evidence="3" type="ORF">PVMG_01946</name>
</gene>
<keyword evidence="1" id="KW-0732">Signal</keyword>
<dbReference type="InterPro" id="IPR044885">
    <property type="entry name" value="PRESA_N_sf"/>
</dbReference>
<dbReference type="EMBL" id="KQ235019">
    <property type="protein sequence ID" value="KMZ94589.1"/>
    <property type="molecule type" value="Genomic_DNA"/>
</dbReference>
<organism evidence="3 4">
    <name type="scientific">Plasmodium vivax Mauritania I</name>
    <dbReference type="NCBI Taxonomy" id="1035515"/>
    <lineage>
        <taxon>Eukaryota</taxon>
        <taxon>Sar</taxon>
        <taxon>Alveolata</taxon>
        <taxon>Apicomplexa</taxon>
        <taxon>Aconoidasida</taxon>
        <taxon>Haemosporida</taxon>
        <taxon>Plasmodiidae</taxon>
        <taxon>Plasmodium</taxon>
        <taxon>Plasmodium (Plasmodium)</taxon>
    </lineage>
</organism>
<evidence type="ECO:0000313" key="3">
    <source>
        <dbReference type="EMBL" id="KMZ94589.1"/>
    </source>
</evidence>
<evidence type="ECO:0000259" key="2">
    <source>
        <dbReference type="Pfam" id="PF09687"/>
    </source>
</evidence>
<dbReference type="Pfam" id="PF09687">
    <property type="entry name" value="PRESAN"/>
    <property type="match status" value="1"/>
</dbReference>
<dbReference type="OrthoDB" id="10324968at2759"/>
<evidence type="ECO:0000313" key="4">
    <source>
        <dbReference type="Proteomes" id="UP000053776"/>
    </source>
</evidence>
<reference evidence="3 4" key="1">
    <citation type="submission" date="2011-08" db="EMBL/GenBank/DDBJ databases">
        <title>The Genome Sequence of Plasmodium vivax Mauritania I.</title>
        <authorList>
            <consortium name="The Broad Institute Genome Sequencing Platform"/>
            <consortium name="The Broad Institute Genome Sequencing Center for Infectious Disease"/>
            <person name="Neafsey D."/>
            <person name="Carlton J."/>
            <person name="Barnwell J."/>
            <person name="Collins W."/>
            <person name="Escalante A."/>
            <person name="Mullikin J."/>
            <person name="Saul A."/>
            <person name="Guigo R."/>
            <person name="Camara F."/>
            <person name="Young S.K."/>
            <person name="Zeng Q."/>
            <person name="Gargeya S."/>
            <person name="Fitzgerald M."/>
            <person name="Haas B."/>
            <person name="Abouelleil A."/>
            <person name="Alvarado L."/>
            <person name="Arachchi H.M."/>
            <person name="Berlin A."/>
            <person name="Brown A."/>
            <person name="Chapman S.B."/>
            <person name="Chen Z."/>
            <person name="Dunbar C."/>
            <person name="Freedman E."/>
            <person name="Gearin G."/>
            <person name="Gellesch M."/>
            <person name="Goldberg J."/>
            <person name="Griggs A."/>
            <person name="Gujja S."/>
            <person name="Heiman D."/>
            <person name="Howarth C."/>
            <person name="Larson L."/>
            <person name="Lui A."/>
            <person name="MacDonald P.J.P."/>
            <person name="Montmayeur A."/>
            <person name="Murphy C."/>
            <person name="Neiman D."/>
            <person name="Pearson M."/>
            <person name="Priest M."/>
            <person name="Roberts A."/>
            <person name="Saif S."/>
            <person name="Shea T."/>
            <person name="Shenoy N."/>
            <person name="Sisk P."/>
            <person name="Stolte C."/>
            <person name="Sykes S."/>
            <person name="Wortman J."/>
            <person name="Nusbaum C."/>
            <person name="Birren B."/>
        </authorList>
    </citation>
    <scope>NUCLEOTIDE SEQUENCE [LARGE SCALE GENOMIC DNA]</scope>
    <source>
        <strain evidence="3 4">Mauritania I</strain>
    </source>
</reference>
<feature type="chain" id="PRO_5005323556" evidence="1">
    <location>
        <begin position="23"/>
        <end position="232"/>
    </location>
</feature>
<proteinExistence type="predicted"/>
<feature type="signal peptide" evidence="1">
    <location>
        <begin position="1"/>
        <end position="22"/>
    </location>
</feature>
<dbReference type="InterPro" id="IPR019111">
    <property type="entry name" value="PRESA_N"/>
</dbReference>